<keyword evidence="3" id="KW-0004">4Fe-4S</keyword>
<evidence type="ECO:0000256" key="2">
    <source>
        <dbReference type="ARBA" id="ARBA00013529"/>
    </source>
</evidence>
<evidence type="ECO:0000313" key="8">
    <source>
        <dbReference type="EMBL" id="SFQ27399.1"/>
    </source>
</evidence>
<dbReference type="SUPFAM" id="SSF54862">
    <property type="entry name" value="4Fe-4S ferredoxins"/>
    <property type="match status" value="1"/>
</dbReference>
<dbReference type="PROSITE" id="PS00198">
    <property type="entry name" value="4FE4S_FER_1"/>
    <property type="match status" value="1"/>
</dbReference>
<dbReference type="InterPro" id="IPR017896">
    <property type="entry name" value="4Fe4S_Fe-S-bd"/>
</dbReference>
<dbReference type="PANTHER" id="PTHR24960">
    <property type="entry name" value="PHOTOSYSTEM I IRON-SULFUR CENTER-RELATED"/>
    <property type="match status" value="1"/>
</dbReference>
<dbReference type="OrthoDB" id="9807879at2"/>
<dbReference type="PROSITE" id="PS51379">
    <property type="entry name" value="4FE4S_FER_2"/>
    <property type="match status" value="2"/>
</dbReference>
<keyword evidence="9" id="KW-1185">Reference proteome</keyword>
<dbReference type="Pfam" id="PF04015">
    <property type="entry name" value="DUF362"/>
    <property type="match status" value="1"/>
</dbReference>
<feature type="domain" description="4Fe-4S ferredoxin-type" evidence="7">
    <location>
        <begin position="349"/>
        <end position="377"/>
    </location>
</feature>
<evidence type="ECO:0000256" key="1">
    <source>
        <dbReference type="ARBA" id="ARBA00003532"/>
    </source>
</evidence>
<dbReference type="Pfam" id="PF13237">
    <property type="entry name" value="Fer4_10"/>
    <property type="match status" value="1"/>
</dbReference>
<evidence type="ECO:0000259" key="7">
    <source>
        <dbReference type="PROSITE" id="PS51379"/>
    </source>
</evidence>
<organism evidence="8 9">
    <name type="scientific">Caldicoprobacter faecalis</name>
    <dbReference type="NCBI Taxonomy" id="937334"/>
    <lineage>
        <taxon>Bacteria</taxon>
        <taxon>Bacillati</taxon>
        <taxon>Bacillota</taxon>
        <taxon>Clostridia</taxon>
        <taxon>Caldicoprobacterales</taxon>
        <taxon>Caldicoprobacteraceae</taxon>
        <taxon>Caldicoprobacter</taxon>
    </lineage>
</organism>
<dbReference type="PANTHER" id="PTHR24960:SF76">
    <property type="entry name" value="4FE-4S FERREDOXIN-TYPE DOMAIN-CONTAINING PROTEIN"/>
    <property type="match status" value="1"/>
</dbReference>
<dbReference type="InterPro" id="IPR017900">
    <property type="entry name" value="4Fe4S_Fe_S_CS"/>
</dbReference>
<dbReference type="GO" id="GO:0051539">
    <property type="term" value="F:4 iron, 4 sulfur cluster binding"/>
    <property type="evidence" value="ECO:0007669"/>
    <property type="project" value="UniProtKB-KW"/>
</dbReference>
<reference evidence="8 9" key="1">
    <citation type="submission" date="2016-10" db="EMBL/GenBank/DDBJ databases">
        <authorList>
            <person name="de Groot N.N."/>
        </authorList>
    </citation>
    <scope>NUCLEOTIDE SEQUENCE [LARGE SCALE GENOMIC DNA]</scope>
    <source>
        <strain evidence="8 9">DSM 20678</strain>
    </source>
</reference>
<protein>
    <recommendedName>
        <fullName evidence="2">Ferredoxin</fullName>
    </recommendedName>
</protein>
<proteinExistence type="predicted"/>
<gene>
    <name evidence="8" type="ORF">SAMN05444406_12224</name>
</gene>
<dbReference type="AlphaFoldDB" id="A0A1I5X5X5"/>
<dbReference type="EMBL" id="FOXR01000022">
    <property type="protein sequence ID" value="SFQ27399.1"/>
    <property type="molecule type" value="Genomic_DNA"/>
</dbReference>
<dbReference type="STRING" id="937334.SAMN05444406_12224"/>
<dbReference type="GO" id="GO:0046872">
    <property type="term" value="F:metal ion binding"/>
    <property type="evidence" value="ECO:0007669"/>
    <property type="project" value="UniProtKB-KW"/>
</dbReference>
<evidence type="ECO:0000256" key="6">
    <source>
        <dbReference type="ARBA" id="ARBA00023014"/>
    </source>
</evidence>
<evidence type="ECO:0000256" key="3">
    <source>
        <dbReference type="ARBA" id="ARBA00022485"/>
    </source>
</evidence>
<dbReference type="InterPro" id="IPR007160">
    <property type="entry name" value="DUF362"/>
</dbReference>
<keyword evidence="6" id="KW-0411">Iron-sulfur</keyword>
<evidence type="ECO:0000256" key="4">
    <source>
        <dbReference type="ARBA" id="ARBA00022723"/>
    </source>
</evidence>
<evidence type="ECO:0000256" key="5">
    <source>
        <dbReference type="ARBA" id="ARBA00023004"/>
    </source>
</evidence>
<comment type="function">
    <text evidence="1">Ferredoxins are iron-sulfur proteins that transfer electrons in a wide variety of metabolic reactions.</text>
</comment>
<dbReference type="Proteomes" id="UP000198577">
    <property type="component" value="Unassembled WGS sequence"/>
</dbReference>
<accession>A0A1I5X5X5</accession>
<evidence type="ECO:0000313" key="9">
    <source>
        <dbReference type="Proteomes" id="UP000198577"/>
    </source>
</evidence>
<dbReference type="Gene3D" id="3.30.70.20">
    <property type="match status" value="1"/>
</dbReference>
<keyword evidence="4" id="KW-0479">Metal-binding</keyword>
<keyword evidence="5" id="KW-0408">Iron</keyword>
<name>A0A1I5X5X5_9FIRM</name>
<sequence length="384" mass="42664">MKYGPVALVKCESYDRQEVENAVKRAVELLGGIERYIKPGMKVLLKCNLLSRKKPEEAVTVHPVVVEAVVRAVQSVGAIPIIADSPGGLYTERILKGIYRACGMEEVHERTGVLLNYNTDIVEVSHPEGKVAKRITVIKVLQDVDAVISLAKLKTHELTLFTGAVKNLFGVIPGMTKAEYHLRMKRLEEFSDLLVDICTYVKPVLSVMDGIVGMEGNGPSAGRPRHVGALLMSPSPYALDVVSAALVGLPVERICTVQRAEERGLCSSKLEDIELVGDSFDELYVSDFKLPDSKKLGFLVRALESNNRVSEFLKFYLGPHPMIMYDACAGCGDCARYCPPKAIKMMEGKPRIDLNTCIRCYCCQELCPHKAVVIRRNWFFRLFK</sequence>
<feature type="domain" description="4Fe-4S ferredoxin-type" evidence="7">
    <location>
        <begin position="319"/>
        <end position="348"/>
    </location>
</feature>
<dbReference type="InterPro" id="IPR050157">
    <property type="entry name" value="PSI_iron-sulfur_center"/>
</dbReference>